<dbReference type="Gene3D" id="3.40.50.2300">
    <property type="match status" value="2"/>
</dbReference>
<evidence type="ECO:0000313" key="13">
    <source>
        <dbReference type="Proteomes" id="UP001652622"/>
    </source>
</evidence>
<feature type="signal peptide" evidence="11">
    <location>
        <begin position="1"/>
        <end position="23"/>
    </location>
</feature>
<feature type="transmembrane region" description="Helical" evidence="10">
    <location>
        <begin position="425"/>
        <end position="447"/>
    </location>
</feature>
<dbReference type="PRINTS" id="PR01535">
    <property type="entry name" value="VOMERONASL2R"/>
</dbReference>
<dbReference type="InterPro" id="IPR000068">
    <property type="entry name" value="GPCR_3_Ca_sens_rcpt-rel"/>
</dbReference>
<organism evidence="13 14">
    <name type="scientific">Pantherophis guttatus</name>
    <name type="common">Corn snake</name>
    <name type="synonym">Elaphe guttata</name>
    <dbReference type="NCBI Taxonomy" id="94885"/>
    <lineage>
        <taxon>Eukaryota</taxon>
        <taxon>Metazoa</taxon>
        <taxon>Chordata</taxon>
        <taxon>Craniata</taxon>
        <taxon>Vertebrata</taxon>
        <taxon>Euteleostomi</taxon>
        <taxon>Lepidosauria</taxon>
        <taxon>Squamata</taxon>
        <taxon>Bifurcata</taxon>
        <taxon>Unidentata</taxon>
        <taxon>Episquamata</taxon>
        <taxon>Toxicofera</taxon>
        <taxon>Serpentes</taxon>
        <taxon>Colubroidea</taxon>
        <taxon>Colubridae</taxon>
        <taxon>Colubrinae</taxon>
        <taxon>Pantherophis</taxon>
    </lineage>
</organism>
<dbReference type="InterPro" id="IPR017978">
    <property type="entry name" value="GPCR_3_C"/>
</dbReference>
<dbReference type="InterPro" id="IPR000337">
    <property type="entry name" value="GPCR_3"/>
</dbReference>
<dbReference type="InterPro" id="IPR001828">
    <property type="entry name" value="ANF_lig-bd_rcpt"/>
</dbReference>
<feature type="transmembrane region" description="Helical" evidence="10">
    <location>
        <begin position="485"/>
        <end position="507"/>
    </location>
</feature>
<dbReference type="PANTHER" id="PTHR24061:SF599">
    <property type="entry name" value="G-PROTEIN COUPLED RECEPTORS FAMILY 3 PROFILE DOMAIN-CONTAINING PROTEIN"/>
    <property type="match status" value="1"/>
</dbReference>
<evidence type="ECO:0000256" key="9">
    <source>
        <dbReference type="ARBA" id="ARBA00023224"/>
    </source>
</evidence>
<feature type="transmembrane region" description="Helical" evidence="10">
    <location>
        <begin position="459"/>
        <end position="479"/>
    </location>
</feature>
<evidence type="ECO:0000256" key="4">
    <source>
        <dbReference type="ARBA" id="ARBA00022989"/>
    </source>
</evidence>
<evidence type="ECO:0000256" key="11">
    <source>
        <dbReference type="SAM" id="SignalP"/>
    </source>
</evidence>
<dbReference type="PANTHER" id="PTHR24061">
    <property type="entry name" value="CALCIUM-SENSING RECEPTOR-RELATED"/>
    <property type="match status" value="1"/>
</dbReference>
<dbReference type="Proteomes" id="UP001652622">
    <property type="component" value="Unplaced"/>
</dbReference>
<name>A0ABM3ZGT6_PANGU</name>
<keyword evidence="9" id="KW-0807">Transducer</keyword>
<evidence type="ECO:0000256" key="8">
    <source>
        <dbReference type="ARBA" id="ARBA00023180"/>
    </source>
</evidence>
<dbReference type="CDD" id="cd15283">
    <property type="entry name" value="7tmC_V2R_pheromone"/>
    <property type="match status" value="1"/>
</dbReference>
<dbReference type="InterPro" id="IPR017979">
    <property type="entry name" value="GPCR_3_CS"/>
</dbReference>
<evidence type="ECO:0000259" key="12">
    <source>
        <dbReference type="PROSITE" id="PS50259"/>
    </source>
</evidence>
<keyword evidence="4 10" id="KW-1133">Transmembrane helix</keyword>
<evidence type="ECO:0000256" key="7">
    <source>
        <dbReference type="ARBA" id="ARBA00023170"/>
    </source>
</evidence>
<evidence type="ECO:0000313" key="14">
    <source>
        <dbReference type="RefSeq" id="XP_060547585.1"/>
    </source>
</evidence>
<keyword evidence="7" id="KW-0675">Receptor</keyword>
<evidence type="ECO:0000256" key="5">
    <source>
        <dbReference type="ARBA" id="ARBA00023040"/>
    </source>
</evidence>
<keyword evidence="5" id="KW-0297">G-protein coupled receptor</keyword>
<protein>
    <submittedName>
        <fullName evidence="14">Vomeronasal type-2 receptor 26-like</fullName>
    </submittedName>
</protein>
<feature type="transmembrane region" description="Helical" evidence="10">
    <location>
        <begin position="264"/>
        <end position="290"/>
    </location>
</feature>
<dbReference type="InterPro" id="IPR004073">
    <property type="entry name" value="GPCR_3_vmron_rcpt_2"/>
</dbReference>
<gene>
    <name evidence="14" type="primary">LOC117658226</name>
</gene>
<keyword evidence="2" id="KW-1003">Cell membrane</keyword>
<dbReference type="PRINTS" id="PR00248">
    <property type="entry name" value="GPCRMGR"/>
</dbReference>
<accession>A0ABM3ZGT6</accession>
<feature type="transmembrane region" description="Helical" evidence="10">
    <location>
        <begin position="380"/>
        <end position="399"/>
    </location>
</feature>
<feature type="transmembrane region" description="Helical" evidence="10">
    <location>
        <begin position="335"/>
        <end position="360"/>
    </location>
</feature>
<evidence type="ECO:0000256" key="6">
    <source>
        <dbReference type="ARBA" id="ARBA00023136"/>
    </source>
</evidence>
<feature type="chain" id="PRO_5045706913" evidence="11">
    <location>
        <begin position="24"/>
        <end position="530"/>
    </location>
</feature>
<evidence type="ECO:0000256" key="3">
    <source>
        <dbReference type="ARBA" id="ARBA00022692"/>
    </source>
</evidence>
<evidence type="ECO:0000256" key="1">
    <source>
        <dbReference type="ARBA" id="ARBA00004651"/>
    </source>
</evidence>
<evidence type="ECO:0000256" key="2">
    <source>
        <dbReference type="ARBA" id="ARBA00022475"/>
    </source>
</evidence>
<feature type="transmembrane region" description="Helical" evidence="10">
    <location>
        <begin position="302"/>
        <end position="323"/>
    </location>
</feature>
<feature type="domain" description="G-protein coupled receptors family 3 profile" evidence="12">
    <location>
        <begin position="265"/>
        <end position="529"/>
    </location>
</feature>
<keyword evidence="3 10" id="KW-0812">Transmembrane</keyword>
<keyword evidence="13" id="KW-1185">Reference proteome</keyword>
<comment type="subcellular location">
    <subcellularLocation>
        <location evidence="1">Cell membrane</location>
        <topology evidence="1">Multi-pass membrane protein</topology>
    </subcellularLocation>
</comment>
<keyword evidence="11" id="KW-0732">Signal</keyword>
<dbReference type="InterPro" id="IPR028082">
    <property type="entry name" value="Peripla_BP_I"/>
</dbReference>
<dbReference type="PROSITE" id="PS50259">
    <property type="entry name" value="G_PROTEIN_RECEP_F3_4"/>
    <property type="match status" value="1"/>
</dbReference>
<keyword evidence="8" id="KW-0325">Glycoprotein</keyword>
<dbReference type="Pfam" id="PF01094">
    <property type="entry name" value="ANF_receptor"/>
    <property type="match status" value="1"/>
</dbReference>
<reference evidence="14" key="1">
    <citation type="submission" date="2025-08" db="UniProtKB">
        <authorList>
            <consortium name="RefSeq"/>
        </authorList>
    </citation>
    <scope>IDENTIFICATION</scope>
    <source>
        <tissue evidence="14">Blood</tissue>
    </source>
</reference>
<evidence type="ECO:0000256" key="10">
    <source>
        <dbReference type="SAM" id="Phobius"/>
    </source>
</evidence>
<dbReference type="Pfam" id="PF00003">
    <property type="entry name" value="7tm_3"/>
    <property type="match status" value="1"/>
</dbReference>
<dbReference type="GeneID" id="117658226"/>
<dbReference type="SUPFAM" id="SSF53822">
    <property type="entry name" value="Periplasmic binding protein-like I"/>
    <property type="match status" value="1"/>
</dbReference>
<keyword evidence="6 10" id="KW-0472">Membrane</keyword>
<sequence length="530" mass="60511">MLLLLQIQLFLLQFLSQIPCASTLMKCPFKVIIEEKEWFHYYKPGDYWITGIMSGILARLYQFSFSKPPTHQLKSENTFYNILPFLLAVHEVNQNSRLLPNITLGYNIYENFFSARMTYEAMLDVLSTGQENIPNYRCGRQKNLLAILEEMDSELFDHISNVLSIYKFPQINYSVINQMAEQNYHFPFSYRMTPNQEPPYSAIVQLLLQFQWTWIGLLSRDNERGEKFKRHAAHCEKCPDDQYSNKKRDQCVPKNISFLSYQELLGLILAFFAIALSLITTFILGIFMKYRDTPIVKANNCELTYILLVSLLLSFLTSLLFIGRPVKMTCLLRQTIFSIVFSVAVSSLLAKTVTVVVAFLATKPGSSMRKWLGKSLANSIVLSCSGIQVGLCMMWLGVFPPFPDSDFHSQPEHILLQCNEGSVTMFYSALGYMGFLAAVCFLVAFLARNLPGAFNEAKLITFSMLVFCSVWISFVPTYLSTKGKYMVAVQIFSILASGLGLLGCIFIPKCYIIILRPAMNTKEYLMIKNH</sequence>
<dbReference type="PROSITE" id="PS00981">
    <property type="entry name" value="G_PROTEIN_RECEP_F3_3"/>
    <property type="match status" value="1"/>
</dbReference>
<dbReference type="RefSeq" id="XP_060547585.1">
    <property type="nucleotide sequence ID" value="XM_060691602.1"/>
</dbReference>
<proteinExistence type="predicted"/>